<proteinExistence type="predicted"/>
<dbReference type="OrthoDB" id="4161332at2759"/>
<dbReference type="CDD" id="cd12148">
    <property type="entry name" value="fungal_TF_MHR"/>
    <property type="match status" value="1"/>
</dbReference>
<name>A0A8K0TBF4_9PEZI</name>
<organism evidence="5 6">
    <name type="scientific">Plectosphaerella cucumerina</name>
    <dbReference type="NCBI Taxonomy" id="40658"/>
    <lineage>
        <taxon>Eukaryota</taxon>
        <taxon>Fungi</taxon>
        <taxon>Dikarya</taxon>
        <taxon>Ascomycota</taxon>
        <taxon>Pezizomycotina</taxon>
        <taxon>Sordariomycetes</taxon>
        <taxon>Hypocreomycetidae</taxon>
        <taxon>Glomerellales</taxon>
        <taxon>Plectosphaerellaceae</taxon>
        <taxon>Plectosphaerella</taxon>
    </lineage>
</organism>
<keyword evidence="6" id="KW-1185">Reference proteome</keyword>
<dbReference type="InterPro" id="IPR036864">
    <property type="entry name" value="Zn2-C6_fun-type_DNA-bd_sf"/>
</dbReference>
<evidence type="ECO:0000313" key="6">
    <source>
        <dbReference type="Proteomes" id="UP000813385"/>
    </source>
</evidence>
<evidence type="ECO:0000313" key="5">
    <source>
        <dbReference type="EMBL" id="KAH7353259.1"/>
    </source>
</evidence>
<comment type="caution">
    <text evidence="5">The sequence shown here is derived from an EMBL/GenBank/DDBJ whole genome shotgun (WGS) entry which is preliminary data.</text>
</comment>
<feature type="region of interest" description="Disordered" evidence="3">
    <location>
        <begin position="1"/>
        <end position="42"/>
    </location>
</feature>
<dbReference type="PANTHER" id="PTHR47425:SF3">
    <property type="entry name" value="ZN(II)2CYS6 TRANSCRIPTION FACTOR (EUROFUNG)"/>
    <property type="match status" value="1"/>
</dbReference>
<dbReference type="Pfam" id="PF04082">
    <property type="entry name" value="Fungal_trans"/>
    <property type="match status" value="1"/>
</dbReference>
<accession>A0A8K0TBF4</accession>
<dbReference type="GO" id="GO:0003677">
    <property type="term" value="F:DNA binding"/>
    <property type="evidence" value="ECO:0007669"/>
    <property type="project" value="InterPro"/>
</dbReference>
<evidence type="ECO:0000256" key="1">
    <source>
        <dbReference type="ARBA" id="ARBA00022723"/>
    </source>
</evidence>
<dbReference type="PANTHER" id="PTHR47425">
    <property type="entry name" value="FARB-RELATED"/>
    <property type="match status" value="1"/>
</dbReference>
<dbReference type="CDD" id="cd00067">
    <property type="entry name" value="GAL4"/>
    <property type="match status" value="1"/>
</dbReference>
<dbReference type="InterPro" id="IPR001138">
    <property type="entry name" value="Zn2Cys6_DnaBD"/>
</dbReference>
<dbReference type="GO" id="GO:0000981">
    <property type="term" value="F:DNA-binding transcription factor activity, RNA polymerase II-specific"/>
    <property type="evidence" value="ECO:0007669"/>
    <property type="project" value="InterPro"/>
</dbReference>
<evidence type="ECO:0000259" key="4">
    <source>
        <dbReference type="PROSITE" id="PS50048"/>
    </source>
</evidence>
<reference evidence="5" key="1">
    <citation type="journal article" date="2021" name="Nat. Commun.">
        <title>Genetic determinants of endophytism in the Arabidopsis root mycobiome.</title>
        <authorList>
            <person name="Mesny F."/>
            <person name="Miyauchi S."/>
            <person name="Thiergart T."/>
            <person name="Pickel B."/>
            <person name="Atanasova L."/>
            <person name="Karlsson M."/>
            <person name="Huettel B."/>
            <person name="Barry K.W."/>
            <person name="Haridas S."/>
            <person name="Chen C."/>
            <person name="Bauer D."/>
            <person name="Andreopoulos W."/>
            <person name="Pangilinan J."/>
            <person name="LaButti K."/>
            <person name="Riley R."/>
            <person name="Lipzen A."/>
            <person name="Clum A."/>
            <person name="Drula E."/>
            <person name="Henrissat B."/>
            <person name="Kohler A."/>
            <person name="Grigoriev I.V."/>
            <person name="Martin F.M."/>
            <person name="Hacquard S."/>
        </authorList>
    </citation>
    <scope>NUCLEOTIDE SEQUENCE</scope>
    <source>
        <strain evidence="5">MPI-CAGE-AT-0016</strain>
    </source>
</reference>
<protein>
    <recommendedName>
        <fullName evidence="4">Zn(2)-C6 fungal-type domain-containing protein</fullName>
    </recommendedName>
</protein>
<dbReference type="GO" id="GO:0008270">
    <property type="term" value="F:zinc ion binding"/>
    <property type="evidence" value="ECO:0007669"/>
    <property type="project" value="InterPro"/>
</dbReference>
<keyword evidence="2" id="KW-0539">Nucleus</keyword>
<dbReference type="PROSITE" id="PS50048">
    <property type="entry name" value="ZN2_CY6_FUNGAL_2"/>
    <property type="match status" value="1"/>
</dbReference>
<dbReference type="PROSITE" id="PS00463">
    <property type="entry name" value="ZN2_CY6_FUNGAL_1"/>
    <property type="match status" value="1"/>
</dbReference>
<evidence type="ECO:0000256" key="2">
    <source>
        <dbReference type="ARBA" id="ARBA00023242"/>
    </source>
</evidence>
<dbReference type="GO" id="GO:0006351">
    <property type="term" value="P:DNA-templated transcription"/>
    <property type="evidence" value="ECO:0007669"/>
    <property type="project" value="InterPro"/>
</dbReference>
<feature type="compositionally biased region" description="Polar residues" evidence="3">
    <location>
        <begin position="1"/>
        <end position="10"/>
    </location>
</feature>
<feature type="domain" description="Zn(2)-C6 fungal-type" evidence="4">
    <location>
        <begin position="48"/>
        <end position="79"/>
    </location>
</feature>
<dbReference type="SUPFAM" id="SSF57701">
    <property type="entry name" value="Zn2/Cys6 DNA-binding domain"/>
    <property type="match status" value="1"/>
</dbReference>
<dbReference type="InterPro" id="IPR007219">
    <property type="entry name" value="XnlR_reg_dom"/>
</dbReference>
<dbReference type="Pfam" id="PF00172">
    <property type="entry name" value="Zn_clus"/>
    <property type="match status" value="1"/>
</dbReference>
<dbReference type="AlphaFoldDB" id="A0A8K0TBF4"/>
<dbReference type="SMART" id="SM00066">
    <property type="entry name" value="GAL4"/>
    <property type="match status" value="1"/>
</dbReference>
<dbReference type="InterPro" id="IPR052761">
    <property type="entry name" value="Fungal_Detox/Toxin_TFs"/>
</dbReference>
<dbReference type="EMBL" id="JAGPXD010000005">
    <property type="protein sequence ID" value="KAH7353259.1"/>
    <property type="molecule type" value="Genomic_DNA"/>
</dbReference>
<keyword evidence="1" id="KW-0479">Metal-binding</keyword>
<sequence length="737" mass="82257">MLTSVPSGPEQQLEVHDQSSAPGLAAHPAQAPDPAASKSGTKRRAARACLSCRRRKVRCNVVEQTPCTNCRLDEVECSVETCRKKRRGIRPREHPDSALPSKTAGLMQNGLLLPAFPKVVDTEAHDSLDEDAFSFLRPWSTIDDVTPIMKYLYTAENEPLNPEQPASVGSFEDDSSDSTGSQAEVASDPALSDDIVLSCIVRPLLSRISLEDAMYLSLKGALDVPEGPFCDALIEAFINYVYPFLPILDLAEFLQLMQQHQDELALGKNDFGQDQSPASLLLVQAVMFSASAFVDSQYLQEAGYTSRRAARKSFFEKAKLLYTLDCETDPMAISQALLLMAFWHETLDDEKGASHWIGVANDIANTVHTASLSPAKKRLWKRIRWTCLVRDRLVSLGMRLPLKIDSETFKYPALTMDDFDIISSPDITSLPFARSTVLCDPARQRDLATMFIAESQLCVHIGHILSTEYEVRSRELLPDPQGIARSRMLLYPKAIRDHTVIDRLDGELRLWEESLPDVCTYWSPKNSPDPNDPCATILLHQIILQLVCHAAIATLHRPNANARSPSDARSSRLSQLRVSHAARGITRMAADLYRLRLDSYLPSAAVTVLIPAILTLIVEWKSSKDEAARREAMRNIFFCRRVLERLRGVYSGGDHGAELVRAALGCEPEDLEREIDMDADEGVEGSDEKMEARDDDFEDLFTFDDFMKAEGDDMAMDEMFMEQMPFGMMGESLMMAP</sequence>
<dbReference type="Proteomes" id="UP000813385">
    <property type="component" value="Unassembled WGS sequence"/>
</dbReference>
<feature type="region of interest" description="Disordered" evidence="3">
    <location>
        <begin position="159"/>
        <end position="187"/>
    </location>
</feature>
<evidence type="ECO:0000256" key="3">
    <source>
        <dbReference type="SAM" id="MobiDB-lite"/>
    </source>
</evidence>
<gene>
    <name evidence="5" type="ORF">B0T11DRAFT_320324</name>
</gene>
<dbReference type="Gene3D" id="4.10.240.10">
    <property type="entry name" value="Zn(2)-C6 fungal-type DNA-binding domain"/>
    <property type="match status" value="1"/>
</dbReference>
<feature type="compositionally biased region" description="Low complexity" evidence="3">
    <location>
        <begin position="25"/>
        <end position="36"/>
    </location>
</feature>